<evidence type="ECO:0000313" key="3">
    <source>
        <dbReference type="EMBL" id="KAF0686768.1"/>
    </source>
</evidence>
<dbReference type="InterPro" id="IPR039872">
    <property type="entry name" value="KIAA0513"/>
</dbReference>
<dbReference type="InterPro" id="IPR022096">
    <property type="entry name" value="SBF1/SBF2"/>
</dbReference>
<dbReference type="Gene3D" id="1.20.1270.60">
    <property type="entry name" value="Arfaptin homology (AH) domain/BAR domain"/>
    <property type="match status" value="1"/>
</dbReference>
<dbReference type="EMBL" id="CAADRA010007001">
    <property type="protein sequence ID" value="VFT98102.1"/>
    <property type="molecule type" value="Genomic_DNA"/>
</dbReference>
<name>A0A485LHG0_9STRA</name>
<feature type="domain" description="SBF1/SBF2" evidence="2">
    <location>
        <begin position="388"/>
        <end position="491"/>
    </location>
</feature>
<evidence type="ECO:0000313" key="5">
    <source>
        <dbReference type="Proteomes" id="UP000332933"/>
    </source>
</evidence>
<organism evidence="4 5">
    <name type="scientific">Aphanomyces stellatus</name>
    <dbReference type="NCBI Taxonomy" id="120398"/>
    <lineage>
        <taxon>Eukaryota</taxon>
        <taxon>Sar</taxon>
        <taxon>Stramenopiles</taxon>
        <taxon>Oomycota</taxon>
        <taxon>Saprolegniomycetes</taxon>
        <taxon>Saprolegniales</taxon>
        <taxon>Verrucalvaceae</taxon>
        <taxon>Aphanomyces</taxon>
    </lineage>
</organism>
<dbReference type="SUPFAM" id="SSF103657">
    <property type="entry name" value="BAR/IMD domain-like"/>
    <property type="match status" value="1"/>
</dbReference>
<sequence>MQDLLADEENQSRRTFCQMPFTSIYENAEKGQQSVAHLLAFLGKKNAAERKYAESMLGALADGELSDFEEYGTSVKGVLSQWQLYLQSMNNQQMVWAQVVEEHVARPLESLKDASTSYIQTLQAELTRANDEYAHAEALQKKAKAATDAAKLELMEAQSRQHDALHEIGVPSFELQRLASRVHRCGLELTRALAEKEQTKQLLLKKIVARDEMSMAVSVAYQRAEEERMDQMATCMKLWMHVEKEHLKFREKQLAHLEEHVVRMDRAGDMQLLIHNRREVDNMHFQGKALSLLDWQRQQDHHAVAMAAMSIKKETTSSEDDMLLVSPTSQASSSTSDASRSASSLQDQMDALVAIHFDEIETDDETNQSAVDVSNDHVAALCDDPDGRLGFVRALNRQRSADTKVRSAAKFDSLVRSFHVFFDACVRHDDTKAAKTAMMLSATFYMIPRHNQDADQRHGRRYVQEDVKDHTIWRNPKFWEKALLLAIGEELHKSPQRCPWEDLPTNVPRSDGVFSREEAVSHVHNIVFGQLGSFTLSMLEFDVPITQIRYFIETMCDAHELTEEQRFLLRANLREIAIKLGYHERSKS</sequence>
<gene>
    <name evidence="4" type="primary">Aste57867_21431</name>
    <name evidence="3" type="ORF">As57867_021362</name>
    <name evidence="4" type="ORF">ASTE57867_21431</name>
</gene>
<dbReference type="EMBL" id="VJMH01006975">
    <property type="protein sequence ID" value="KAF0686768.1"/>
    <property type="molecule type" value="Genomic_DNA"/>
</dbReference>
<dbReference type="Proteomes" id="UP000332933">
    <property type="component" value="Unassembled WGS sequence"/>
</dbReference>
<evidence type="ECO:0000313" key="4">
    <source>
        <dbReference type="EMBL" id="VFT98102.1"/>
    </source>
</evidence>
<evidence type="ECO:0000256" key="1">
    <source>
        <dbReference type="SAM" id="Coils"/>
    </source>
</evidence>
<accession>A0A485LHG0</accession>
<protein>
    <submittedName>
        <fullName evidence="4">Aste57867_21431 protein</fullName>
    </submittedName>
</protein>
<dbReference type="Pfam" id="PF12335">
    <property type="entry name" value="SBF2"/>
    <property type="match status" value="1"/>
</dbReference>
<dbReference type="OrthoDB" id="6268344at2759"/>
<dbReference type="PANTHER" id="PTHR13663:SF2">
    <property type="entry name" value="SIMILAR TO RIKEN CDNA 6430548M08"/>
    <property type="match status" value="1"/>
</dbReference>
<keyword evidence="1" id="KW-0175">Coiled coil</keyword>
<dbReference type="PANTHER" id="PTHR13663">
    <property type="entry name" value="SIMILAR TO RIKEN CDNA 6430548M08"/>
    <property type="match status" value="1"/>
</dbReference>
<dbReference type="InterPro" id="IPR027267">
    <property type="entry name" value="AH/BAR_dom_sf"/>
</dbReference>
<evidence type="ECO:0000259" key="2">
    <source>
        <dbReference type="Pfam" id="PF12335"/>
    </source>
</evidence>
<reference evidence="3" key="2">
    <citation type="submission" date="2019-06" db="EMBL/GenBank/DDBJ databases">
        <title>Genomics analysis of Aphanomyces spp. identifies a new class of oomycete effector associated with host adaptation.</title>
        <authorList>
            <person name="Gaulin E."/>
        </authorList>
    </citation>
    <scope>NUCLEOTIDE SEQUENCE</scope>
    <source>
        <strain evidence="3">CBS 578.67</strain>
    </source>
</reference>
<reference evidence="4 5" key="1">
    <citation type="submission" date="2019-03" db="EMBL/GenBank/DDBJ databases">
        <authorList>
            <person name="Gaulin E."/>
            <person name="Dumas B."/>
        </authorList>
    </citation>
    <scope>NUCLEOTIDE SEQUENCE [LARGE SCALE GENOMIC DNA]</scope>
    <source>
        <strain evidence="4">CBS 568.67</strain>
    </source>
</reference>
<dbReference type="AlphaFoldDB" id="A0A485LHG0"/>
<keyword evidence="5" id="KW-1185">Reference proteome</keyword>
<proteinExistence type="predicted"/>
<feature type="coiled-coil region" evidence="1">
    <location>
        <begin position="119"/>
        <end position="146"/>
    </location>
</feature>